<comment type="caution">
    <text evidence="3">The sequence shown here is derived from an EMBL/GenBank/DDBJ whole genome shotgun (WGS) entry which is preliminary data.</text>
</comment>
<name>A0ABT8SEB7_9BURK</name>
<dbReference type="InterPro" id="IPR029058">
    <property type="entry name" value="AB_hydrolase_fold"/>
</dbReference>
<dbReference type="RefSeq" id="WP_301815593.1">
    <property type="nucleotide sequence ID" value="NZ_JAUJZH010000038.1"/>
</dbReference>
<gene>
    <name evidence="3" type="ORF">Q2T77_33895</name>
</gene>
<dbReference type="InterPro" id="IPR000073">
    <property type="entry name" value="AB_hydrolase_1"/>
</dbReference>
<dbReference type="Gene3D" id="3.40.50.1820">
    <property type="entry name" value="alpha/beta hydrolase"/>
    <property type="match status" value="1"/>
</dbReference>
<dbReference type="PANTHER" id="PTHR43329">
    <property type="entry name" value="EPOXIDE HYDROLASE"/>
    <property type="match status" value="1"/>
</dbReference>
<dbReference type="PRINTS" id="PR00412">
    <property type="entry name" value="EPOXHYDRLASE"/>
</dbReference>
<reference evidence="3" key="1">
    <citation type="submission" date="2023-06" db="EMBL/GenBank/DDBJ databases">
        <authorList>
            <person name="Jiang Y."/>
            <person name="Liu Q."/>
        </authorList>
    </citation>
    <scope>NUCLEOTIDE SEQUENCE</scope>
    <source>
        <strain evidence="3">CGMCC 1.12090</strain>
    </source>
</reference>
<keyword evidence="4" id="KW-1185">Reference proteome</keyword>
<sequence>MSIADWESRSVQSNGQRIRLKIAGSSGPMVLLCHGFPESSYSWRHQLDALAAAGYRAVAMDMRGYGRSSKPAEAVAYRITELVADCVGVVEALGESSAVIVGHDLGAPVAWTAAWTRPDIFRAVVGLSVPFGARGLACLPGNPFGELRPSVANRQLAGPDSMFYHEYFSLPGDIAAREAERDLRSWLTSAFYTLSADRPLPPELAGVDLTRLPEDMLRDFVRAVMSVPRSGTFNALLEQPEKLPAWLSEDILEVCLAELEYGGLTGPLNYYRNSDLDWEILGQHQGKPIEVPALYIGGDRDIVTIWSQQAIARAPEVLMDLRGSIIIPNCGHWIQQEQPLAVNRELLAFLRAL</sequence>
<evidence type="ECO:0000256" key="1">
    <source>
        <dbReference type="ARBA" id="ARBA00022801"/>
    </source>
</evidence>
<proteinExistence type="predicted"/>
<dbReference type="InterPro" id="IPR000639">
    <property type="entry name" value="Epox_hydrolase-like"/>
</dbReference>
<evidence type="ECO:0000313" key="4">
    <source>
        <dbReference type="Proteomes" id="UP001169027"/>
    </source>
</evidence>
<accession>A0ABT8SEB7</accession>
<dbReference type="Pfam" id="PF00561">
    <property type="entry name" value="Abhydrolase_1"/>
    <property type="match status" value="1"/>
</dbReference>
<dbReference type="SUPFAM" id="SSF53474">
    <property type="entry name" value="alpha/beta-Hydrolases"/>
    <property type="match status" value="1"/>
</dbReference>
<organism evidence="3 4">
    <name type="scientific">Variovorax ginsengisoli</name>
    <dbReference type="NCBI Taxonomy" id="363844"/>
    <lineage>
        <taxon>Bacteria</taxon>
        <taxon>Pseudomonadati</taxon>
        <taxon>Pseudomonadota</taxon>
        <taxon>Betaproteobacteria</taxon>
        <taxon>Burkholderiales</taxon>
        <taxon>Comamonadaceae</taxon>
        <taxon>Variovorax</taxon>
    </lineage>
</organism>
<keyword evidence="1 3" id="KW-0378">Hydrolase</keyword>
<dbReference type="GO" id="GO:0016787">
    <property type="term" value="F:hydrolase activity"/>
    <property type="evidence" value="ECO:0007669"/>
    <property type="project" value="UniProtKB-KW"/>
</dbReference>
<dbReference type="EMBL" id="JAUKVY010000038">
    <property type="protein sequence ID" value="MDO1537267.1"/>
    <property type="molecule type" value="Genomic_DNA"/>
</dbReference>
<evidence type="ECO:0000259" key="2">
    <source>
        <dbReference type="Pfam" id="PF00561"/>
    </source>
</evidence>
<protein>
    <submittedName>
        <fullName evidence="3">Alpha/beta hydrolase</fullName>
    </submittedName>
</protein>
<evidence type="ECO:0000313" key="3">
    <source>
        <dbReference type="EMBL" id="MDO1537267.1"/>
    </source>
</evidence>
<dbReference type="Proteomes" id="UP001169027">
    <property type="component" value="Unassembled WGS sequence"/>
</dbReference>
<feature type="domain" description="AB hydrolase-1" evidence="2">
    <location>
        <begin position="28"/>
        <end position="336"/>
    </location>
</feature>